<gene>
    <name evidence="3" type="ORF">OESDEN_16198</name>
</gene>
<accession>A0A0B1SKR8</accession>
<dbReference type="InterPro" id="IPR003582">
    <property type="entry name" value="ShKT_dom"/>
</dbReference>
<protein>
    <submittedName>
        <fullName evidence="3">ShTK domain protein</fullName>
    </submittedName>
</protein>
<dbReference type="Pfam" id="PF01549">
    <property type="entry name" value="ShK"/>
    <property type="match status" value="2"/>
</dbReference>
<evidence type="ECO:0000259" key="2">
    <source>
        <dbReference type="PROSITE" id="PS51670"/>
    </source>
</evidence>
<dbReference type="Gene3D" id="1.10.10.1940">
    <property type="match status" value="2"/>
</dbReference>
<dbReference type="AlphaFoldDB" id="A0A0B1SKR8"/>
<dbReference type="PANTHER" id="PTHR46219">
    <property type="entry name" value="PROTEIN CBG11138"/>
    <property type="match status" value="1"/>
</dbReference>
<dbReference type="OrthoDB" id="5855340at2759"/>
<dbReference type="PROSITE" id="PS51670">
    <property type="entry name" value="SHKT"/>
    <property type="match status" value="1"/>
</dbReference>
<proteinExistence type="predicted"/>
<evidence type="ECO:0000313" key="3">
    <source>
        <dbReference type="EMBL" id="KHJ84092.1"/>
    </source>
</evidence>
<feature type="domain" description="ShKT" evidence="2">
    <location>
        <begin position="42"/>
        <end position="81"/>
    </location>
</feature>
<comment type="caution">
    <text evidence="1">Lacks conserved residue(s) required for the propagation of feature annotation.</text>
</comment>
<organism evidence="3 4">
    <name type="scientific">Oesophagostomum dentatum</name>
    <name type="common">Nodular worm</name>
    <dbReference type="NCBI Taxonomy" id="61180"/>
    <lineage>
        <taxon>Eukaryota</taxon>
        <taxon>Metazoa</taxon>
        <taxon>Ecdysozoa</taxon>
        <taxon>Nematoda</taxon>
        <taxon>Chromadorea</taxon>
        <taxon>Rhabditida</taxon>
        <taxon>Rhabditina</taxon>
        <taxon>Rhabditomorpha</taxon>
        <taxon>Strongyloidea</taxon>
        <taxon>Strongylidae</taxon>
        <taxon>Oesophagostomum</taxon>
    </lineage>
</organism>
<dbReference type="PANTHER" id="PTHR46219:SF5">
    <property type="entry name" value="SHKT DOMAIN-CONTAINING PROTEIN"/>
    <property type="match status" value="1"/>
</dbReference>
<dbReference type="Proteomes" id="UP000053660">
    <property type="component" value="Unassembled WGS sequence"/>
</dbReference>
<reference evidence="3 4" key="1">
    <citation type="submission" date="2014-03" db="EMBL/GenBank/DDBJ databases">
        <title>Draft genome of the hookworm Oesophagostomum dentatum.</title>
        <authorList>
            <person name="Mitreva M."/>
        </authorList>
    </citation>
    <scope>NUCLEOTIDE SEQUENCE [LARGE SCALE GENOMIC DNA]</scope>
    <source>
        <strain evidence="3 4">OD-Hann</strain>
    </source>
</reference>
<keyword evidence="4" id="KW-1185">Reference proteome</keyword>
<sequence>MAHLCGEGSYYLLMHIQCPRTCGRCDANGNVIMPPPVVRTGCYDSTTTTGSNTCPRAAQYCNNHIYKQLMRQQCARTCGFCV</sequence>
<dbReference type="EMBL" id="KN570181">
    <property type="protein sequence ID" value="KHJ84092.1"/>
    <property type="molecule type" value="Genomic_DNA"/>
</dbReference>
<name>A0A0B1SKR8_OESDE</name>
<evidence type="ECO:0000313" key="4">
    <source>
        <dbReference type="Proteomes" id="UP000053660"/>
    </source>
</evidence>
<dbReference type="SMART" id="SM00254">
    <property type="entry name" value="ShKT"/>
    <property type="match status" value="1"/>
</dbReference>
<evidence type="ECO:0000256" key="1">
    <source>
        <dbReference type="PROSITE-ProRule" id="PRU01005"/>
    </source>
</evidence>